<gene>
    <name evidence="1" type="primary">ORF28031</name>
</gene>
<protein>
    <submittedName>
        <fullName evidence="1">Uncharacterized protein</fullName>
    </submittedName>
</protein>
<dbReference type="AlphaFoldDB" id="A0A0B6YK89"/>
<reference evidence="1" key="1">
    <citation type="submission" date="2014-12" db="EMBL/GenBank/DDBJ databases">
        <title>Insight into the proteome of Arion vulgaris.</title>
        <authorList>
            <person name="Aradska J."/>
            <person name="Bulat T."/>
            <person name="Smidak R."/>
            <person name="Sarate P."/>
            <person name="Gangsoo J."/>
            <person name="Sialana F."/>
            <person name="Bilban M."/>
            <person name="Lubec G."/>
        </authorList>
    </citation>
    <scope>NUCLEOTIDE SEQUENCE</scope>
    <source>
        <tissue evidence="1">Skin</tissue>
    </source>
</reference>
<proteinExistence type="predicted"/>
<sequence length="50" mass="5491">MLTMSQNKQVGMFNNRSPNMHAPSIAVLARYASLCLFSGGKCLRQSSTSR</sequence>
<organism evidence="1">
    <name type="scientific">Arion vulgaris</name>
    <dbReference type="NCBI Taxonomy" id="1028688"/>
    <lineage>
        <taxon>Eukaryota</taxon>
        <taxon>Metazoa</taxon>
        <taxon>Spiralia</taxon>
        <taxon>Lophotrochozoa</taxon>
        <taxon>Mollusca</taxon>
        <taxon>Gastropoda</taxon>
        <taxon>Heterobranchia</taxon>
        <taxon>Euthyneura</taxon>
        <taxon>Panpulmonata</taxon>
        <taxon>Eupulmonata</taxon>
        <taxon>Stylommatophora</taxon>
        <taxon>Helicina</taxon>
        <taxon>Arionoidea</taxon>
        <taxon>Arionidae</taxon>
        <taxon>Arion</taxon>
    </lineage>
</organism>
<accession>A0A0B6YK89</accession>
<evidence type="ECO:0000313" key="1">
    <source>
        <dbReference type="EMBL" id="CEK56594.1"/>
    </source>
</evidence>
<dbReference type="EMBL" id="HACG01009729">
    <property type="protein sequence ID" value="CEK56594.1"/>
    <property type="molecule type" value="Transcribed_RNA"/>
</dbReference>
<name>A0A0B6YK89_9EUPU</name>